<feature type="transmembrane region" description="Helical" evidence="2">
    <location>
        <begin position="464"/>
        <end position="488"/>
    </location>
</feature>
<evidence type="ECO:0000256" key="1">
    <source>
        <dbReference type="SAM" id="MobiDB-lite"/>
    </source>
</evidence>
<reference evidence="3" key="1">
    <citation type="journal article" date="2020" name="Stud. Mycol.">
        <title>101 Dothideomycetes genomes: a test case for predicting lifestyles and emergence of pathogens.</title>
        <authorList>
            <person name="Haridas S."/>
            <person name="Albert R."/>
            <person name="Binder M."/>
            <person name="Bloem J."/>
            <person name="Labutti K."/>
            <person name="Salamov A."/>
            <person name="Andreopoulos B."/>
            <person name="Baker S."/>
            <person name="Barry K."/>
            <person name="Bills G."/>
            <person name="Bluhm B."/>
            <person name="Cannon C."/>
            <person name="Castanera R."/>
            <person name="Culley D."/>
            <person name="Daum C."/>
            <person name="Ezra D."/>
            <person name="Gonzalez J."/>
            <person name="Henrissat B."/>
            <person name="Kuo A."/>
            <person name="Liang C."/>
            <person name="Lipzen A."/>
            <person name="Lutzoni F."/>
            <person name="Magnuson J."/>
            <person name="Mondo S."/>
            <person name="Nolan M."/>
            <person name="Ohm R."/>
            <person name="Pangilinan J."/>
            <person name="Park H.-J."/>
            <person name="Ramirez L."/>
            <person name="Alfaro M."/>
            <person name="Sun H."/>
            <person name="Tritt A."/>
            <person name="Yoshinaga Y."/>
            <person name="Zwiers L.-H."/>
            <person name="Turgeon B."/>
            <person name="Goodwin S."/>
            <person name="Spatafora J."/>
            <person name="Crous P."/>
            <person name="Grigoriev I."/>
        </authorList>
    </citation>
    <scope>NUCLEOTIDE SEQUENCE</scope>
    <source>
        <strain evidence="3">CBS 675.92</strain>
    </source>
</reference>
<dbReference type="EMBL" id="ML977049">
    <property type="protein sequence ID" value="KAF1948779.1"/>
    <property type="molecule type" value="Genomic_DNA"/>
</dbReference>
<evidence type="ECO:0008006" key="5">
    <source>
        <dbReference type="Google" id="ProtNLM"/>
    </source>
</evidence>
<gene>
    <name evidence="3" type="ORF">CC80DRAFT_599444</name>
</gene>
<sequence length="539" mass="60787">MNWARDNTGLDDADLETVFKYAPRESTVIRMLARDNWNAEISSFDSEKQWKDWIDNELPSAENGGSGLILLLAKRCGEPSLRGIQKTTSDDWLERARDKTPVPGVQRASAFSPLGEKVNIIKDIPKPSFRRGVRTVPFGCNTFGSICRGLHIHGSIARVISRTDVPAFTCEKVLMGAPAYIYNCRSSNAWGNDLALTVTHYPNTGLTFAILFGCSFDTEKEIVTRLSYVGSEAAHPLLLPGIFAEIERVRHVRIVEETVNNVEAQIFRLDHQSLSPSEPQGEEAQARSQEKRSAYLDLAYLRNALVSWNTQLEKMARHSQELIRKTYEPTTYGYRAPRRGDLPLRSLMRQRSDSELLSSMRASSGNDPNAAKILDQKDEGDSDPQDSPTSDKQRSSATLSETMREVGRKVTSRIMVIMDEYDDKIRDCTMRVDGMAMSTQWAQGETNVEIALATHRDSRHMRSIALVTMIFLPGTFFGTFFSMTFFNWSGNGGSPSVSNYVWIYVLVTAIFTVVTLGMWYYLVVWRPKYEATTRKDDES</sequence>
<evidence type="ECO:0000256" key="2">
    <source>
        <dbReference type="SAM" id="Phobius"/>
    </source>
</evidence>
<evidence type="ECO:0000313" key="3">
    <source>
        <dbReference type="EMBL" id="KAF1948779.1"/>
    </source>
</evidence>
<keyword evidence="2" id="KW-0812">Transmembrane</keyword>
<feature type="compositionally biased region" description="Polar residues" evidence="1">
    <location>
        <begin position="355"/>
        <end position="367"/>
    </location>
</feature>
<name>A0A6A5TAN6_9PLEO</name>
<feature type="region of interest" description="Disordered" evidence="1">
    <location>
        <begin position="351"/>
        <end position="405"/>
    </location>
</feature>
<dbReference type="Gene3D" id="1.20.58.340">
    <property type="entry name" value="Magnesium transport protein CorA, transmembrane region"/>
    <property type="match status" value="1"/>
</dbReference>
<dbReference type="AlphaFoldDB" id="A0A6A5TAN6"/>
<feature type="transmembrane region" description="Helical" evidence="2">
    <location>
        <begin position="500"/>
        <end position="525"/>
    </location>
</feature>
<keyword evidence="2" id="KW-1133">Transmembrane helix</keyword>
<proteinExistence type="predicted"/>
<dbReference type="OrthoDB" id="2830640at2759"/>
<protein>
    <recommendedName>
        <fullName evidence="5">Cora-domain-containing protein</fullName>
    </recommendedName>
</protein>
<evidence type="ECO:0000313" key="4">
    <source>
        <dbReference type="Proteomes" id="UP000800035"/>
    </source>
</evidence>
<keyword evidence="4" id="KW-1185">Reference proteome</keyword>
<organism evidence="3 4">
    <name type="scientific">Byssothecium circinans</name>
    <dbReference type="NCBI Taxonomy" id="147558"/>
    <lineage>
        <taxon>Eukaryota</taxon>
        <taxon>Fungi</taxon>
        <taxon>Dikarya</taxon>
        <taxon>Ascomycota</taxon>
        <taxon>Pezizomycotina</taxon>
        <taxon>Dothideomycetes</taxon>
        <taxon>Pleosporomycetidae</taxon>
        <taxon>Pleosporales</taxon>
        <taxon>Massarineae</taxon>
        <taxon>Massarinaceae</taxon>
        <taxon>Byssothecium</taxon>
    </lineage>
</organism>
<keyword evidence="2" id="KW-0472">Membrane</keyword>
<dbReference type="Proteomes" id="UP000800035">
    <property type="component" value="Unassembled WGS sequence"/>
</dbReference>
<accession>A0A6A5TAN6</accession>